<protein>
    <submittedName>
        <fullName evidence="5">N-acetylmuramoyl-L-alanine amidase</fullName>
        <ecNumber evidence="5">3.5.1.28</ecNumber>
    </submittedName>
</protein>
<dbReference type="InterPro" id="IPR002508">
    <property type="entry name" value="MurNAc-LAA_cat"/>
</dbReference>
<dbReference type="Gene3D" id="2.30.30.40">
    <property type="entry name" value="SH3 Domains"/>
    <property type="match status" value="2"/>
</dbReference>
<feature type="domain" description="SH3b" evidence="4">
    <location>
        <begin position="26"/>
        <end position="88"/>
    </location>
</feature>
<keyword evidence="6" id="KW-1185">Reference proteome</keyword>
<dbReference type="EMBL" id="JBHUMX010000045">
    <property type="protein sequence ID" value="MFD2630948.1"/>
    <property type="molecule type" value="Genomic_DNA"/>
</dbReference>
<dbReference type="InterPro" id="IPR050695">
    <property type="entry name" value="N-acetylmuramoyl_amidase_3"/>
</dbReference>
<dbReference type="SMART" id="SM00646">
    <property type="entry name" value="Ami_3"/>
    <property type="match status" value="1"/>
</dbReference>
<proteinExistence type="predicted"/>
<dbReference type="CDD" id="cd02696">
    <property type="entry name" value="MurNAc-LAA"/>
    <property type="match status" value="1"/>
</dbReference>
<dbReference type="SUPFAM" id="SSF53187">
    <property type="entry name" value="Zn-dependent exopeptidases"/>
    <property type="match status" value="1"/>
</dbReference>
<dbReference type="EC" id="3.5.1.28" evidence="5"/>
<comment type="caution">
    <text evidence="5">The sequence shown here is derived from an EMBL/GenBank/DDBJ whole genome shotgun (WGS) entry which is preliminary data.</text>
</comment>
<keyword evidence="1 5" id="KW-0378">Hydrolase</keyword>
<dbReference type="RefSeq" id="WP_379564661.1">
    <property type="nucleotide sequence ID" value="NZ_JBHUMX010000045.1"/>
</dbReference>
<sequence length="347" mass="37883">MHIKRKGLFFLSLIVVLFLIPSTISADEVELTGDNINIRSGPGTDYNVIGSGNTGDTFELLEEQGEWVKIAIQEEEGWVTSSFTEIIEDEAVQANWTSGDRITVPLENTHLRSSASTEGEIIGFADKGDTFDVLSEQGDWLEVSNEALTGFVSKRIVNMEPTSSSSIFKDKTIVIDAGHGGRDVGAIGATDVLEKDVAFLTAQELANELTMLGAEVLQTRPQDEYISLGSRVTFANTMDTDAFISIHYNSIPEHPDVTGIGTYYYKGQNEVLASYIQNGIVKETETTDRGITHGNFLVLRQSLQPSALLELGFLSNPEKESLLGTVAYQKQLVTGIVNGLGKYFANQ</sequence>
<dbReference type="SMART" id="SM00287">
    <property type="entry name" value="SH3b"/>
    <property type="match status" value="2"/>
</dbReference>
<evidence type="ECO:0000256" key="1">
    <source>
        <dbReference type="ARBA" id="ARBA00022801"/>
    </source>
</evidence>
<dbReference type="Pfam" id="PF08239">
    <property type="entry name" value="SH3_3"/>
    <property type="match status" value="2"/>
</dbReference>
<feature type="chain" id="PRO_5045144070" evidence="3">
    <location>
        <begin position="27"/>
        <end position="347"/>
    </location>
</feature>
<dbReference type="InterPro" id="IPR003646">
    <property type="entry name" value="SH3-like_bac-type"/>
</dbReference>
<evidence type="ECO:0000256" key="3">
    <source>
        <dbReference type="SAM" id="SignalP"/>
    </source>
</evidence>
<evidence type="ECO:0000313" key="5">
    <source>
        <dbReference type="EMBL" id="MFD2630948.1"/>
    </source>
</evidence>
<feature type="signal peptide" evidence="3">
    <location>
        <begin position="1"/>
        <end position="26"/>
    </location>
</feature>
<name>A0ABW5Q5V1_9BACI</name>
<dbReference type="Proteomes" id="UP001597451">
    <property type="component" value="Unassembled WGS sequence"/>
</dbReference>
<accession>A0ABW5Q5V1</accession>
<keyword evidence="3" id="KW-0732">Signal</keyword>
<dbReference type="Pfam" id="PF01520">
    <property type="entry name" value="Amidase_3"/>
    <property type="match status" value="1"/>
</dbReference>
<reference evidence="6" key="1">
    <citation type="journal article" date="2019" name="Int. J. Syst. Evol. Microbiol.">
        <title>The Global Catalogue of Microorganisms (GCM) 10K type strain sequencing project: providing services to taxonomists for standard genome sequencing and annotation.</title>
        <authorList>
            <consortium name="The Broad Institute Genomics Platform"/>
            <consortium name="The Broad Institute Genome Sequencing Center for Infectious Disease"/>
            <person name="Wu L."/>
            <person name="Ma J."/>
        </authorList>
    </citation>
    <scope>NUCLEOTIDE SEQUENCE [LARGE SCALE GENOMIC DNA]</scope>
    <source>
        <strain evidence="6">TISTR 1858</strain>
    </source>
</reference>
<dbReference type="GO" id="GO:0008745">
    <property type="term" value="F:N-acetylmuramoyl-L-alanine amidase activity"/>
    <property type="evidence" value="ECO:0007669"/>
    <property type="project" value="UniProtKB-EC"/>
</dbReference>
<evidence type="ECO:0000259" key="4">
    <source>
        <dbReference type="PROSITE" id="PS51781"/>
    </source>
</evidence>
<gene>
    <name evidence="5" type="ORF">ACFSUN_19450</name>
</gene>
<dbReference type="PANTHER" id="PTHR30404">
    <property type="entry name" value="N-ACETYLMURAMOYL-L-ALANINE AMIDASE"/>
    <property type="match status" value="1"/>
</dbReference>
<dbReference type="PANTHER" id="PTHR30404:SF0">
    <property type="entry name" value="N-ACETYLMURAMOYL-L-ALANINE AMIDASE AMIC"/>
    <property type="match status" value="1"/>
</dbReference>
<dbReference type="PROSITE" id="PS51781">
    <property type="entry name" value="SH3B"/>
    <property type="match status" value="1"/>
</dbReference>
<keyword evidence="2" id="KW-0961">Cell wall biogenesis/degradation</keyword>
<evidence type="ECO:0000313" key="6">
    <source>
        <dbReference type="Proteomes" id="UP001597451"/>
    </source>
</evidence>
<evidence type="ECO:0000256" key="2">
    <source>
        <dbReference type="ARBA" id="ARBA00023316"/>
    </source>
</evidence>
<dbReference type="Gene3D" id="3.40.630.40">
    <property type="entry name" value="Zn-dependent exopeptidases"/>
    <property type="match status" value="1"/>
</dbReference>
<organism evidence="5 6">
    <name type="scientific">Oceanobacillus kapialis</name>
    <dbReference type="NCBI Taxonomy" id="481353"/>
    <lineage>
        <taxon>Bacteria</taxon>
        <taxon>Bacillati</taxon>
        <taxon>Bacillota</taxon>
        <taxon>Bacilli</taxon>
        <taxon>Bacillales</taxon>
        <taxon>Bacillaceae</taxon>
        <taxon>Oceanobacillus</taxon>
    </lineage>
</organism>